<dbReference type="CDD" id="cd06170">
    <property type="entry name" value="LuxR_C_like"/>
    <property type="match status" value="1"/>
</dbReference>
<sequence>MDESAGEGMGMAGRGLLETGKLYIQAVRRAGRDGLSMRLRLFGMLLLFLNAILMGFLLILFLTGTFHSGMQATRELLENELSYRAQNVYRSFGDISVQGVTLAGELSQSLERHLAERGAVPAGLGEDPALLEELLGEELARLSGALEKARSSGVFLILDATVNPELEGAEHSRAGLYLKNMEPNIVSNTAANLRYMVGPMAVARERGLYTLPQWRMEFDVSDGEYYTVPMERAEECRDLPISRLYHWSRGTSLPGSGERVMLLSVPLRASDGTVMGVCGFEVSQMLFKLSYAPDNSQYEYLFCMLAPLEQGRLAAEGALFAGSYAVYPTDMTEEPLEVQPDSHAVNTYRQADAAPYVGLHREVVLYPSDSAYEGEEWVLALLMPEHALAEKLTGRNWSLMVGLGILLLCSMAVAAFISHRYVRPVMAAFRQIKAGGQGAKTHIPEIDDLIEFLSTQDEAPDPLPGQSALYQEFVKNIDTLSAAERAVFDLYMRGHTAREIAEILCLSINTIKTHNRRIYMKLNVTSRKELMVYIQMMEEAKDAYVQGKI</sequence>
<evidence type="ECO:0000256" key="4">
    <source>
        <dbReference type="SAM" id="Phobius"/>
    </source>
</evidence>
<gene>
    <name evidence="6" type="ORF">NE579_08620</name>
</gene>
<evidence type="ECO:0000256" key="2">
    <source>
        <dbReference type="ARBA" id="ARBA00023125"/>
    </source>
</evidence>
<comment type="caution">
    <text evidence="6">The sequence shown here is derived from an EMBL/GenBank/DDBJ whole genome shotgun (WGS) entry which is preliminary data.</text>
</comment>
<name>A0AAW5JKC4_9FIRM</name>
<protein>
    <submittedName>
        <fullName evidence="6">LuxR C-terminal-related transcriptional regulator</fullName>
    </submittedName>
</protein>
<dbReference type="Gene3D" id="1.10.10.10">
    <property type="entry name" value="Winged helix-like DNA-binding domain superfamily/Winged helix DNA-binding domain"/>
    <property type="match status" value="1"/>
</dbReference>
<keyword evidence="2" id="KW-0238">DNA-binding</keyword>
<dbReference type="PRINTS" id="PR00038">
    <property type="entry name" value="HTHLUXR"/>
</dbReference>
<proteinExistence type="predicted"/>
<evidence type="ECO:0000313" key="7">
    <source>
        <dbReference type="Proteomes" id="UP001204562"/>
    </source>
</evidence>
<accession>A0AAW5JKC4</accession>
<dbReference type="GO" id="GO:0006355">
    <property type="term" value="P:regulation of DNA-templated transcription"/>
    <property type="evidence" value="ECO:0007669"/>
    <property type="project" value="InterPro"/>
</dbReference>
<feature type="transmembrane region" description="Helical" evidence="4">
    <location>
        <begin position="41"/>
        <end position="62"/>
    </location>
</feature>
<evidence type="ECO:0000313" key="6">
    <source>
        <dbReference type="EMBL" id="MCQ4770526.1"/>
    </source>
</evidence>
<evidence type="ECO:0000259" key="5">
    <source>
        <dbReference type="PROSITE" id="PS50043"/>
    </source>
</evidence>
<dbReference type="InterPro" id="IPR016032">
    <property type="entry name" value="Sig_transdc_resp-reg_C-effctor"/>
</dbReference>
<dbReference type="InterPro" id="IPR000792">
    <property type="entry name" value="Tscrpt_reg_LuxR_C"/>
</dbReference>
<dbReference type="InterPro" id="IPR036388">
    <property type="entry name" value="WH-like_DNA-bd_sf"/>
</dbReference>
<feature type="transmembrane region" description="Helical" evidence="4">
    <location>
        <begin position="397"/>
        <end position="417"/>
    </location>
</feature>
<dbReference type="AlphaFoldDB" id="A0AAW5JKC4"/>
<keyword evidence="4" id="KW-0812">Transmembrane</keyword>
<evidence type="ECO:0000256" key="3">
    <source>
        <dbReference type="ARBA" id="ARBA00023163"/>
    </source>
</evidence>
<dbReference type="SUPFAM" id="SSF46894">
    <property type="entry name" value="C-terminal effector domain of the bipartite response regulators"/>
    <property type="match status" value="1"/>
</dbReference>
<reference evidence="6" key="1">
    <citation type="submission" date="2022-06" db="EMBL/GenBank/DDBJ databases">
        <title>Isolation of gut microbiota from human fecal samples.</title>
        <authorList>
            <person name="Pamer E.G."/>
            <person name="Barat B."/>
            <person name="Waligurski E."/>
            <person name="Medina S."/>
            <person name="Paddock L."/>
            <person name="Mostad J."/>
        </authorList>
    </citation>
    <scope>NUCLEOTIDE SEQUENCE</scope>
    <source>
        <strain evidence="6">DFI.9.91</strain>
    </source>
</reference>
<keyword evidence="4" id="KW-0472">Membrane</keyword>
<keyword evidence="3" id="KW-0804">Transcription</keyword>
<dbReference type="EMBL" id="JANFYS010000016">
    <property type="protein sequence ID" value="MCQ4770526.1"/>
    <property type="molecule type" value="Genomic_DNA"/>
</dbReference>
<feature type="domain" description="HTH luxR-type" evidence="5">
    <location>
        <begin position="473"/>
        <end position="538"/>
    </location>
</feature>
<keyword evidence="4" id="KW-1133">Transmembrane helix</keyword>
<dbReference type="Pfam" id="PF00196">
    <property type="entry name" value="GerE"/>
    <property type="match status" value="1"/>
</dbReference>
<keyword evidence="1" id="KW-0805">Transcription regulation</keyword>
<dbReference type="PROSITE" id="PS50043">
    <property type="entry name" value="HTH_LUXR_2"/>
    <property type="match status" value="1"/>
</dbReference>
<dbReference type="PANTHER" id="PTHR44688:SF16">
    <property type="entry name" value="DNA-BINDING TRANSCRIPTIONAL ACTIVATOR DEVR_DOSR"/>
    <property type="match status" value="1"/>
</dbReference>
<dbReference type="Proteomes" id="UP001204562">
    <property type="component" value="Unassembled WGS sequence"/>
</dbReference>
<dbReference type="PANTHER" id="PTHR44688">
    <property type="entry name" value="DNA-BINDING TRANSCRIPTIONAL ACTIVATOR DEVR_DOSR"/>
    <property type="match status" value="1"/>
</dbReference>
<evidence type="ECO:0000256" key="1">
    <source>
        <dbReference type="ARBA" id="ARBA00023015"/>
    </source>
</evidence>
<dbReference type="PROSITE" id="PS00622">
    <property type="entry name" value="HTH_LUXR_1"/>
    <property type="match status" value="1"/>
</dbReference>
<dbReference type="GO" id="GO:0003677">
    <property type="term" value="F:DNA binding"/>
    <property type="evidence" value="ECO:0007669"/>
    <property type="project" value="UniProtKB-KW"/>
</dbReference>
<dbReference type="SMART" id="SM00421">
    <property type="entry name" value="HTH_LUXR"/>
    <property type="match status" value="1"/>
</dbReference>
<organism evidence="6 7">
    <name type="scientific">Intestinimonas massiliensis</name>
    <name type="common">ex Afouda et al. 2020</name>
    <dbReference type="NCBI Taxonomy" id="1673721"/>
    <lineage>
        <taxon>Bacteria</taxon>
        <taxon>Bacillati</taxon>
        <taxon>Bacillota</taxon>
        <taxon>Clostridia</taxon>
        <taxon>Eubacteriales</taxon>
        <taxon>Intestinimonas</taxon>
    </lineage>
</organism>